<dbReference type="InterPro" id="IPR028939">
    <property type="entry name" value="P5C_Rdtase_cat_N"/>
</dbReference>
<dbReference type="EMBL" id="CP030041">
    <property type="protein sequence ID" value="AWW30509.1"/>
    <property type="molecule type" value="Genomic_DNA"/>
</dbReference>
<evidence type="ECO:0000256" key="1">
    <source>
        <dbReference type="ARBA" id="ARBA00023002"/>
    </source>
</evidence>
<dbReference type="Pfam" id="PF03807">
    <property type="entry name" value="F420_oxidored"/>
    <property type="match status" value="1"/>
</dbReference>
<keyword evidence="4" id="KW-1185">Reference proteome</keyword>
<dbReference type="KEGG" id="est:DN752_10445"/>
<evidence type="ECO:0000313" key="4">
    <source>
        <dbReference type="Proteomes" id="UP000248688"/>
    </source>
</evidence>
<dbReference type="PANTHER" id="PTHR14239:SF10">
    <property type="entry name" value="REDUCTASE"/>
    <property type="match status" value="1"/>
</dbReference>
<dbReference type="AlphaFoldDB" id="A0A2Z4IIE8"/>
<dbReference type="Gene3D" id="3.40.50.720">
    <property type="entry name" value="NAD(P)-binding Rossmann-like Domain"/>
    <property type="match status" value="1"/>
</dbReference>
<organism evidence="3 4">
    <name type="scientific">Echinicola strongylocentroti</name>
    <dbReference type="NCBI Taxonomy" id="1795355"/>
    <lineage>
        <taxon>Bacteria</taxon>
        <taxon>Pseudomonadati</taxon>
        <taxon>Bacteroidota</taxon>
        <taxon>Cytophagia</taxon>
        <taxon>Cytophagales</taxon>
        <taxon>Cyclobacteriaceae</taxon>
        <taxon>Echinicola</taxon>
    </lineage>
</organism>
<feature type="domain" description="Pyrroline-5-carboxylate reductase catalytic N-terminal" evidence="2">
    <location>
        <begin position="3"/>
        <end position="96"/>
    </location>
</feature>
<evidence type="ECO:0000313" key="3">
    <source>
        <dbReference type="EMBL" id="AWW30509.1"/>
    </source>
</evidence>
<name>A0A2Z4IIE8_9BACT</name>
<accession>A0A2Z4IIE8</accession>
<dbReference type="InterPro" id="IPR036291">
    <property type="entry name" value="NAD(P)-bd_dom_sf"/>
</dbReference>
<dbReference type="Proteomes" id="UP000248688">
    <property type="component" value="Chromosome"/>
</dbReference>
<dbReference type="SUPFAM" id="SSF51735">
    <property type="entry name" value="NAD(P)-binding Rossmann-fold domains"/>
    <property type="match status" value="1"/>
</dbReference>
<dbReference type="InterPro" id="IPR051267">
    <property type="entry name" value="STEAP_metalloreductase"/>
</dbReference>
<dbReference type="RefSeq" id="WP_112783890.1">
    <property type="nucleotide sequence ID" value="NZ_CP030041.1"/>
</dbReference>
<dbReference type="GO" id="GO:0016491">
    <property type="term" value="F:oxidoreductase activity"/>
    <property type="evidence" value="ECO:0007669"/>
    <property type="project" value="UniProtKB-KW"/>
</dbReference>
<gene>
    <name evidence="3" type="ORF">DN752_10445</name>
</gene>
<evidence type="ECO:0000259" key="2">
    <source>
        <dbReference type="Pfam" id="PF03807"/>
    </source>
</evidence>
<proteinExistence type="predicted"/>
<dbReference type="OrthoDB" id="822314at2"/>
<reference evidence="3 4" key="1">
    <citation type="submission" date="2018-06" db="EMBL/GenBank/DDBJ databases">
        <title>Echinicola strongylocentroti sp. nov., isolated from a sea urchin Strongylocentrotus intermedius.</title>
        <authorList>
            <person name="Bae S.S."/>
        </authorList>
    </citation>
    <scope>NUCLEOTIDE SEQUENCE [LARGE SCALE GENOMIC DNA]</scope>
    <source>
        <strain evidence="3 4">MEBiC08714</strain>
    </source>
</reference>
<protein>
    <recommendedName>
        <fullName evidence="2">Pyrroline-5-carboxylate reductase catalytic N-terminal domain-containing protein</fullName>
    </recommendedName>
</protein>
<keyword evidence="1" id="KW-0560">Oxidoreductase</keyword>
<dbReference type="PANTHER" id="PTHR14239">
    <property type="entry name" value="DUDULIN-RELATED"/>
    <property type="match status" value="1"/>
</dbReference>
<sequence length="204" mass="23499">MTLGIIGGTKLSVTLGNKYISRGLDVVFGVREEFEARQIEWKILKMQKDKVFGYCEAMEKADVIMVCCENEFLPLVCQCLSRLETEDKLVLDCTNGKYNPNFGCNTRYIQEKADYKRVLKGFNNLGLDYPKSDPLELVKETYFCGDNDFDKYRVKKLIELIGFKAIDAGGLNNAPLLEAFYHLRNQICHFKNENVDYHFKLMSV</sequence>